<dbReference type="InterPro" id="IPR018060">
    <property type="entry name" value="HTH_AraC"/>
</dbReference>
<dbReference type="AlphaFoldDB" id="A0A1G7U0N9"/>
<dbReference type="SUPFAM" id="SSF46689">
    <property type="entry name" value="Homeodomain-like"/>
    <property type="match status" value="2"/>
</dbReference>
<dbReference type="PROSITE" id="PS01124">
    <property type="entry name" value="HTH_ARAC_FAMILY_2"/>
    <property type="match status" value="1"/>
</dbReference>
<proteinExistence type="predicted"/>
<organism evidence="4 5">
    <name type="scientific">Sinosporangium album</name>
    <dbReference type="NCBI Taxonomy" id="504805"/>
    <lineage>
        <taxon>Bacteria</taxon>
        <taxon>Bacillati</taxon>
        <taxon>Actinomycetota</taxon>
        <taxon>Actinomycetes</taxon>
        <taxon>Streptosporangiales</taxon>
        <taxon>Streptosporangiaceae</taxon>
        <taxon>Sinosporangium</taxon>
    </lineage>
</organism>
<keyword evidence="5" id="KW-1185">Reference proteome</keyword>
<evidence type="ECO:0000313" key="4">
    <source>
        <dbReference type="EMBL" id="SDG40921.1"/>
    </source>
</evidence>
<dbReference type="Pfam" id="PF12833">
    <property type="entry name" value="HTH_18"/>
    <property type="match status" value="1"/>
</dbReference>
<dbReference type="Pfam" id="PF01965">
    <property type="entry name" value="DJ-1_PfpI"/>
    <property type="match status" value="1"/>
</dbReference>
<dbReference type="InterPro" id="IPR052158">
    <property type="entry name" value="INH-QAR"/>
</dbReference>
<sequence>MMGTMSQRVVIVVFDGFQLLDMAGPVDVFNAARHLVRPPCYEVVPTALRAGTVRTGDGISVVVETALDDIEGPIDTLVVAGGFDVAEHLADAALLDGVARLSRMARRTASVCSGAFVLAEAGLLDGKRATTHWLLLDELRRRFPSVTVERDALYVNDGGMWSSAGVTAGVDLALALVAEDHGHSLAGDIARGLVVYLHRPGGQSQFSRVLSVRTPQSAALRELQVWIDSHPDDDLSVPALARRANMSERHFSRVFTDQVGVPPGRYVELSRTDAAQRLLERTDDSLASVARQVGLGLPQTLHRVFVRHLHVSPSDYRRRFRTKDI</sequence>
<keyword evidence="2" id="KW-0804">Transcription</keyword>
<dbReference type="InterPro" id="IPR002818">
    <property type="entry name" value="DJ-1/PfpI"/>
</dbReference>
<dbReference type="PANTHER" id="PTHR43130:SF3">
    <property type="entry name" value="HTH-TYPE TRANSCRIPTIONAL REGULATOR RV1931C"/>
    <property type="match status" value="1"/>
</dbReference>
<dbReference type="SMART" id="SM00342">
    <property type="entry name" value="HTH_ARAC"/>
    <property type="match status" value="1"/>
</dbReference>
<accession>A0A1G7U0N9</accession>
<dbReference type="InterPro" id="IPR029062">
    <property type="entry name" value="Class_I_gatase-like"/>
</dbReference>
<dbReference type="CDD" id="cd03137">
    <property type="entry name" value="GATase1_AraC_1"/>
    <property type="match status" value="1"/>
</dbReference>
<dbReference type="Proteomes" id="UP000198923">
    <property type="component" value="Unassembled WGS sequence"/>
</dbReference>
<name>A0A1G7U0N9_9ACTN</name>
<protein>
    <submittedName>
        <fullName evidence="4">Transcriptional regulator GlxA family, contains an amidase domain and an AraC-type DNA-binding HTH domain</fullName>
    </submittedName>
</protein>
<dbReference type="InterPro" id="IPR009057">
    <property type="entry name" value="Homeodomain-like_sf"/>
</dbReference>
<dbReference type="SUPFAM" id="SSF52317">
    <property type="entry name" value="Class I glutamine amidotransferase-like"/>
    <property type="match status" value="1"/>
</dbReference>
<reference evidence="4 5" key="1">
    <citation type="submission" date="2016-10" db="EMBL/GenBank/DDBJ databases">
        <authorList>
            <person name="de Groot N.N."/>
        </authorList>
    </citation>
    <scope>NUCLEOTIDE SEQUENCE [LARGE SCALE GENOMIC DNA]</scope>
    <source>
        <strain evidence="4 5">CPCC 201354</strain>
    </source>
</reference>
<dbReference type="PANTHER" id="PTHR43130">
    <property type="entry name" value="ARAC-FAMILY TRANSCRIPTIONAL REGULATOR"/>
    <property type="match status" value="1"/>
</dbReference>
<keyword evidence="1" id="KW-0805">Transcription regulation</keyword>
<gene>
    <name evidence="4" type="ORF">SAMN05421505_10437</name>
</gene>
<dbReference type="GO" id="GO:0043565">
    <property type="term" value="F:sequence-specific DNA binding"/>
    <property type="evidence" value="ECO:0007669"/>
    <property type="project" value="InterPro"/>
</dbReference>
<dbReference type="GO" id="GO:0003700">
    <property type="term" value="F:DNA-binding transcription factor activity"/>
    <property type="evidence" value="ECO:0007669"/>
    <property type="project" value="InterPro"/>
</dbReference>
<evidence type="ECO:0000259" key="3">
    <source>
        <dbReference type="PROSITE" id="PS01124"/>
    </source>
</evidence>
<keyword evidence="4" id="KW-0238">DNA-binding</keyword>
<dbReference type="Gene3D" id="3.40.50.880">
    <property type="match status" value="1"/>
</dbReference>
<evidence type="ECO:0000256" key="2">
    <source>
        <dbReference type="ARBA" id="ARBA00023163"/>
    </source>
</evidence>
<dbReference type="Gene3D" id="1.10.10.60">
    <property type="entry name" value="Homeodomain-like"/>
    <property type="match status" value="1"/>
</dbReference>
<dbReference type="STRING" id="504805.SAMN05421505_10437"/>
<feature type="domain" description="HTH araC/xylS-type" evidence="3">
    <location>
        <begin position="221"/>
        <end position="319"/>
    </location>
</feature>
<evidence type="ECO:0000313" key="5">
    <source>
        <dbReference type="Proteomes" id="UP000198923"/>
    </source>
</evidence>
<dbReference type="EMBL" id="FNCN01000004">
    <property type="protein sequence ID" value="SDG40921.1"/>
    <property type="molecule type" value="Genomic_DNA"/>
</dbReference>
<evidence type="ECO:0000256" key="1">
    <source>
        <dbReference type="ARBA" id="ARBA00023015"/>
    </source>
</evidence>